<keyword evidence="8" id="KW-1185">Reference proteome</keyword>
<dbReference type="PROSITE" id="PS50090">
    <property type="entry name" value="MYB_LIKE"/>
    <property type="match status" value="2"/>
</dbReference>
<dbReference type="InterPro" id="IPR001005">
    <property type="entry name" value="SANT/Myb"/>
</dbReference>
<keyword evidence="2" id="KW-0677">Repeat</keyword>
<evidence type="ECO:0000256" key="1">
    <source>
        <dbReference type="ARBA" id="ARBA00004123"/>
    </source>
</evidence>
<evidence type="ECO:0000259" key="5">
    <source>
        <dbReference type="PROSITE" id="PS50090"/>
    </source>
</evidence>
<dbReference type="GO" id="GO:0005634">
    <property type="term" value="C:nucleus"/>
    <property type="evidence" value="ECO:0007669"/>
    <property type="project" value="UniProtKB-SubCell"/>
</dbReference>
<sequence>METNNCCEKQGAWSSDEDQILFNYVQLTGEGNWTDLPQRAGLKRCGENCKHRWLNYLKPTIPRENFSWDEQELIIRLHKLLGNRWCMIAGRLPGRSEDEIKNYWNTYLSKKVEEEKKVGSRSVKSRSMSSVESPWFSQNDLAMNSMDSPNPVIVRPKVVRLAKAVLPRLVGS</sequence>
<dbReference type="FunFam" id="1.10.10.60:FF:000001">
    <property type="entry name" value="MYB-related transcription factor"/>
    <property type="match status" value="1"/>
</dbReference>
<evidence type="ECO:0000256" key="2">
    <source>
        <dbReference type="ARBA" id="ARBA00022737"/>
    </source>
</evidence>
<name>A0A4D6NIG3_VIGUN</name>
<dbReference type="CDD" id="cd00167">
    <property type="entry name" value="SANT"/>
    <property type="match status" value="2"/>
</dbReference>
<dbReference type="GO" id="GO:0030154">
    <property type="term" value="P:cell differentiation"/>
    <property type="evidence" value="ECO:0007669"/>
    <property type="project" value="TreeGrafter"/>
</dbReference>
<dbReference type="InterPro" id="IPR017930">
    <property type="entry name" value="Myb_dom"/>
</dbReference>
<dbReference type="SMART" id="SM00717">
    <property type="entry name" value="SANT"/>
    <property type="match status" value="2"/>
</dbReference>
<evidence type="ECO:0000259" key="6">
    <source>
        <dbReference type="PROSITE" id="PS51294"/>
    </source>
</evidence>
<dbReference type="OrthoDB" id="2143914at2759"/>
<protein>
    <submittedName>
        <fullName evidence="7">Myb proto-oncogene protein</fullName>
    </submittedName>
</protein>
<dbReference type="EMBL" id="CP039355">
    <property type="protein sequence ID" value="QCE13560.1"/>
    <property type="molecule type" value="Genomic_DNA"/>
</dbReference>
<evidence type="ECO:0000313" key="7">
    <source>
        <dbReference type="EMBL" id="QCE13560.1"/>
    </source>
</evidence>
<dbReference type="Gene3D" id="1.10.10.60">
    <property type="entry name" value="Homeodomain-like"/>
    <property type="match status" value="2"/>
</dbReference>
<dbReference type="InterPro" id="IPR009057">
    <property type="entry name" value="Homeodomain-like_sf"/>
</dbReference>
<evidence type="ECO:0000256" key="4">
    <source>
        <dbReference type="ARBA" id="ARBA00023242"/>
    </source>
</evidence>
<dbReference type="GO" id="GO:0006355">
    <property type="term" value="P:regulation of DNA-templated transcription"/>
    <property type="evidence" value="ECO:0007669"/>
    <property type="project" value="TreeGrafter"/>
</dbReference>
<gene>
    <name evidence="7" type="ORF">DEO72_LG11g554</name>
</gene>
<comment type="subcellular location">
    <subcellularLocation>
        <location evidence="1">Nucleus</location>
    </subcellularLocation>
</comment>
<dbReference type="AlphaFoldDB" id="A0A4D6NIG3"/>
<proteinExistence type="predicted"/>
<evidence type="ECO:0000256" key="3">
    <source>
        <dbReference type="ARBA" id="ARBA00023125"/>
    </source>
</evidence>
<dbReference type="Pfam" id="PF00249">
    <property type="entry name" value="Myb_DNA-binding"/>
    <property type="match status" value="2"/>
</dbReference>
<keyword evidence="4" id="KW-0539">Nucleus</keyword>
<dbReference type="Proteomes" id="UP000501690">
    <property type="component" value="Linkage Group LG11"/>
</dbReference>
<accession>A0A4D6NIG3</accession>
<feature type="domain" description="HTH myb-type" evidence="6">
    <location>
        <begin position="9"/>
        <end position="57"/>
    </location>
</feature>
<feature type="domain" description="Myb-like" evidence="5">
    <location>
        <begin position="58"/>
        <end position="108"/>
    </location>
</feature>
<evidence type="ECO:0000313" key="8">
    <source>
        <dbReference type="Proteomes" id="UP000501690"/>
    </source>
</evidence>
<feature type="domain" description="Myb-like" evidence="5">
    <location>
        <begin position="9"/>
        <end position="57"/>
    </location>
</feature>
<dbReference type="PANTHER" id="PTHR47998">
    <property type="entry name" value="TRANSCRIPTION FACTOR MYB51-LIKE ISOFORM X1"/>
    <property type="match status" value="1"/>
</dbReference>
<dbReference type="InterPro" id="IPR015495">
    <property type="entry name" value="Myb_TF_plants"/>
</dbReference>
<dbReference type="SUPFAM" id="SSF46689">
    <property type="entry name" value="Homeodomain-like"/>
    <property type="match status" value="1"/>
</dbReference>
<dbReference type="Gramene" id="Vigun09g037400.1.v1.2">
    <property type="protein sequence ID" value="Vigun09g037400.1.v1.2"/>
    <property type="gene ID" value="Vigun09g037400.v1.2"/>
</dbReference>
<reference evidence="7 8" key="1">
    <citation type="submission" date="2019-04" db="EMBL/GenBank/DDBJ databases">
        <title>An improved genome assembly and genetic linkage map for asparagus bean, Vigna unguiculata ssp. sesquipedialis.</title>
        <authorList>
            <person name="Xia Q."/>
            <person name="Zhang R."/>
            <person name="Dong Y."/>
        </authorList>
    </citation>
    <scope>NUCLEOTIDE SEQUENCE [LARGE SCALE GENOMIC DNA]</scope>
    <source>
        <tissue evidence="7">Leaf</tissue>
    </source>
</reference>
<dbReference type="PANTHER" id="PTHR47998:SF83">
    <property type="entry name" value="TRANSCRIPTION FACTOR TT2"/>
    <property type="match status" value="1"/>
</dbReference>
<dbReference type="PROSITE" id="PS51294">
    <property type="entry name" value="HTH_MYB"/>
    <property type="match status" value="2"/>
</dbReference>
<dbReference type="GO" id="GO:0000976">
    <property type="term" value="F:transcription cis-regulatory region binding"/>
    <property type="evidence" value="ECO:0007669"/>
    <property type="project" value="TreeGrafter"/>
</dbReference>
<keyword evidence="3" id="KW-0238">DNA-binding</keyword>
<feature type="domain" description="HTH myb-type" evidence="6">
    <location>
        <begin position="58"/>
        <end position="112"/>
    </location>
</feature>
<organism evidence="7 8">
    <name type="scientific">Vigna unguiculata</name>
    <name type="common">Cowpea</name>
    <dbReference type="NCBI Taxonomy" id="3917"/>
    <lineage>
        <taxon>Eukaryota</taxon>
        <taxon>Viridiplantae</taxon>
        <taxon>Streptophyta</taxon>
        <taxon>Embryophyta</taxon>
        <taxon>Tracheophyta</taxon>
        <taxon>Spermatophyta</taxon>
        <taxon>Magnoliopsida</taxon>
        <taxon>eudicotyledons</taxon>
        <taxon>Gunneridae</taxon>
        <taxon>Pentapetalae</taxon>
        <taxon>rosids</taxon>
        <taxon>fabids</taxon>
        <taxon>Fabales</taxon>
        <taxon>Fabaceae</taxon>
        <taxon>Papilionoideae</taxon>
        <taxon>50 kb inversion clade</taxon>
        <taxon>NPAAA clade</taxon>
        <taxon>indigoferoid/millettioid clade</taxon>
        <taxon>Phaseoleae</taxon>
        <taxon>Vigna</taxon>
    </lineage>
</organism>